<dbReference type="GO" id="GO:0006506">
    <property type="term" value="P:GPI anchor biosynthetic process"/>
    <property type="evidence" value="ECO:0007669"/>
    <property type="project" value="InterPro"/>
</dbReference>
<dbReference type="PANTHER" id="PTHR31410">
    <property type="entry name" value="TRANSMEMBRANE PROTEIN 246"/>
    <property type="match status" value="1"/>
</dbReference>
<evidence type="ECO:0000313" key="2">
    <source>
        <dbReference type="EMBL" id="EOA81139.1"/>
    </source>
</evidence>
<protein>
    <recommendedName>
        <fullName evidence="4">Integral membrane protein</fullName>
    </recommendedName>
</protein>
<dbReference type="GO" id="GO:0016757">
    <property type="term" value="F:glycosyltransferase activity"/>
    <property type="evidence" value="ECO:0007669"/>
    <property type="project" value="InterPro"/>
</dbReference>
<accession>R0JUH5</accession>
<keyword evidence="1" id="KW-0812">Transmembrane</keyword>
<proteinExistence type="predicted"/>
<dbReference type="PANTHER" id="PTHR31410:SF1">
    <property type="entry name" value="POST-GPI ATTACHMENT TO PROTEINS FACTOR 4"/>
    <property type="match status" value="1"/>
</dbReference>
<organism evidence="2 3">
    <name type="scientific">Exserohilum turcicum (strain 28A)</name>
    <name type="common">Northern leaf blight fungus</name>
    <name type="synonym">Setosphaeria turcica</name>
    <dbReference type="NCBI Taxonomy" id="671987"/>
    <lineage>
        <taxon>Eukaryota</taxon>
        <taxon>Fungi</taxon>
        <taxon>Dikarya</taxon>
        <taxon>Ascomycota</taxon>
        <taxon>Pezizomycotina</taxon>
        <taxon>Dothideomycetes</taxon>
        <taxon>Pleosporomycetidae</taxon>
        <taxon>Pleosporales</taxon>
        <taxon>Pleosporineae</taxon>
        <taxon>Pleosporaceae</taxon>
        <taxon>Exserohilum</taxon>
    </lineage>
</organism>
<dbReference type="HOGENOM" id="CLU_036324_0_0_1"/>
<reference evidence="2 3" key="1">
    <citation type="journal article" date="2012" name="PLoS Pathog.">
        <title>Diverse lifestyles and strategies of plant pathogenesis encoded in the genomes of eighteen Dothideomycetes fungi.</title>
        <authorList>
            <person name="Ohm R.A."/>
            <person name="Feau N."/>
            <person name="Henrissat B."/>
            <person name="Schoch C.L."/>
            <person name="Horwitz B.A."/>
            <person name="Barry K.W."/>
            <person name="Condon B.J."/>
            <person name="Copeland A.C."/>
            <person name="Dhillon B."/>
            <person name="Glaser F."/>
            <person name="Hesse C.N."/>
            <person name="Kosti I."/>
            <person name="LaButti K."/>
            <person name="Lindquist E.A."/>
            <person name="Lucas S."/>
            <person name="Salamov A.A."/>
            <person name="Bradshaw R.E."/>
            <person name="Ciuffetti L."/>
            <person name="Hamelin R.C."/>
            <person name="Kema G.H.J."/>
            <person name="Lawrence C."/>
            <person name="Scott J.A."/>
            <person name="Spatafora J.W."/>
            <person name="Turgeon B.G."/>
            <person name="de Wit P.J.G.M."/>
            <person name="Zhong S."/>
            <person name="Goodwin S.B."/>
            <person name="Grigoriev I.V."/>
        </authorList>
    </citation>
    <scope>NUCLEOTIDE SEQUENCE [LARGE SCALE GENOMIC DNA]</scope>
    <source>
        <strain evidence="3">28A</strain>
    </source>
</reference>
<reference evidence="2 3" key="2">
    <citation type="journal article" date="2013" name="PLoS Genet.">
        <title>Comparative genome structure, secondary metabolite, and effector coding capacity across Cochliobolus pathogens.</title>
        <authorList>
            <person name="Condon B.J."/>
            <person name="Leng Y."/>
            <person name="Wu D."/>
            <person name="Bushley K.E."/>
            <person name="Ohm R.A."/>
            <person name="Otillar R."/>
            <person name="Martin J."/>
            <person name="Schackwitz W."/>
            <person name="Grimwood J."/>
            <person name="MohdZainudin N."/>
            <person name="Xue C."/>
            <person name="Wang R."/>
            <person name="Manning V.A."/>
            <person name="Dhillon B."/>
            <person name="Tu Z.J."/>
            <person name="Steffenson B.J."/>
            <person name="Salamov A."/>
            <person name="Sun H."/>
            <person name="Lowry S."/>
            <person name="LaButti K."/>
            <person name="Han J."/>
            <person name="Copeland A."/>
            <person name="Lindquist E."/>
            <person name="Barry K."/>
            <person name="Schmutz J."/>
            <person name="Baker S.E."/>
            <person name="Ciuffetti L.M."/>
            <person name="Grigoriev I.V."/>
            <person name="Zhong S."/>
            <person name="Turgeon B.G."/>
        </authorList>
    </citation>
    <scope>NUCLEOTIDE SEQUENCE [LARGE SCALE GENOMIC DNA]</scope>
    <source>
        <strain evidence="3">28A</strain>
    </source>
</reference>
<keyword evidence="1" id="KW-1133">Transmembrane helix</keyword>
<dbReference type="OrthoDB" id="2016523at2759"/>
<evidence type="ECO:0008006" key="4">
    <source>
        <dbReference type="Google" id="ProtNLM"/>
    </source>
</evidence>
<dbReference type="InterPro" id="IPR029675">
    <property type="entry name" value="PGAP4"/>
</dbReference>
<dbReference type="GeneID" id="19394782"/>
<feature type="transmembrane region" description="Helical" evidence="1">
    <location>
        <begin position="6"/>
        <end position="25"/>
    </location>
</feature>
<evidence type="ECO:0000256" key="1">
    <source>
        <dbReference type="SAM" id="Phobius"/>
    </source>
</evidence>
<evidence type="ECO:0000313" key="3">
    <source>
        <dbReference type="Proteomes" id="UP000016935"/>
    </source>
</evidence>
<dbReference type="eggNOG" id="ENOG502RS2J">
    <property type="taxonomic scope" value="Eukaryota"/>
</dbReference>
<feature type="transmembrane region" description="Helical" evidence="1">
    <location>
        <begin position="285"/>
        <end position="306"/>
    </location>
</feature>
<feature type="transmembrane region" description="Helical" evidence="1">
    <location>
        <begin position="245"/>
        <end position="265"/>
    </location>
</feature>
<gene>
    <name evidence="2" type="ORF">SETTUDRAFT_100355</name>
</gene>
<dbReference type="AlphaFoldDB" id="R0JUH5"/>
<dbReference type="GO" id="GO:0000139">
    <property type="term" value="C:Golgi membrane"/>
    <property type="evidence" value="ECO:0007669"/>
    <property type="project" value="InterPro"/>
</dbReference>
<dbReference type="EMBL" id="KB908877">
    <property type="protein sequence ID" value="EOA81139.1"/>
    <property type="molecule type" value="Genomic_DNA"/>
</dbReference>
<sequence>MPSFQLAIITAIVLSFTLLYTICSLSARDPTSIFFDASKAYTPRYSALRSQQAKAHVSTYNSTFSPEYVTEKHIGKKLCVGIPSVARQGPQYLPGAVGSLLNGLTAHEREEIYLMVFIPHSDPATHPAYGEPWLSKLTDRILTYEELNTQDMNHVRTMETKGGMFEEKGLYDYSYILSKCAERNTPYIVILEDDVIAMDGWYHRTVNALQDAEEQSTQREKPFLYLRLFYTEAFLGWNSEDWKTYLFYSLCFAAMPAAVVSFLRATSLPGLLNKHTWPTEARTGYRRLVLTFYALMAAAILLFFALGRMTVLPLPTGVHEMPRFGCCSQAFVFPRQKALDLISYFAQTKTGYVDVLTERYADTRGELRYAVTPSVFQHVGTTSSKMGEYGPIFKQKTWSFGFEEYEANELRKEHEAAGSWLDGMGEV</sequence>
<keyword evidence="3" id="KW-1185">Reference proteome</keyword>
<keyword evidence="1" id="KW-0472">Membrane</keyword>
<dbReference type="RefSeq" id="XP_008031653.1">
    <property type="nucleotide sequence ID" value="XM_008033462.1"/>
</dbReference>
<dbReference type="Proteomes" id="UP000016935">
    <property type="component" value="Unassembled WGS sequence"/>
</dbReference>
<dbReference type="CDD" id="cd22189">
    <property type="entry name" value="PGAP4-like_fungal"/>
    <property type="match status" value="1"/>
</dbReference>
<name>R0JUH5_EXST2</name>